<evidence type="ECO:0000313" key="3">
    <source>
        <dbReference type="EMBL" id="ADV42307.1"/>
    </source>
</evidence>
<gene>
    <name evidence="3" type="ordered locus">Bache_0277</name>
</gene>
<dbReference type="EMBL" id="CP002352">
    <property type="protein sequence ID" value="ADV42307.1"/>
    <property type="molecule type" value="Genomic_DNA"/>
</dbReference>
<feature type="domain" description="HU" evidence="2">
    <location>
        <begin position="21"/>
        <end position="122"/>
    </location>
</feature>
<evidence type="ECO:0000259" key="2">
    <source>
        <dbReference type="Pfam" id="PF18291"/>
    </source>
</evidence>
<dbReference type="GO" id="GO:0003677">
    <property type="term" value="F:DNA binding"/>
    <property type="evidence" value="ECO:0007669"/>
    <property type="project" value="UniProtKB-KW"/>
</dbReference>
<sequence length="139" mass="15066">MAVVTKEMGNKFISSFPNINIATSVSVADIDFDKLCDQVTSQDFVPRGIVKAVLDGMIDVLCTYASIGTTIRLGDFGSIRPGLNSRSQDTAKAVTADVVYRQKLIFVPGMRLKNMMKTSGVTRVTIESALSYLSSPPRP</sequence>
<reference key="1">
    <citation type="submission" date="2010-11" db="EMBL/GenBank/DDBJ databases">
        <title>The complete genome of Bacteroides helcogenes P 36-108.</title>
        <authorList>
            <consortium name="US DOE Joint Genome Institute (JGI-PGF)"/>
            <person name="Lucas S."/>
            <person name="Copeland A."/>
            <person name="Lapidus A."/>
            <person name="Bruce D."/>
            <person name="Goodwin L."/>
            <person name="Pitluck S."/>
            <person name="Kyrpides N."/>
            <person name="Mavromatis K."/>
            <person name="Ivanova N."/>
            <person name="Zeytun A."/>
            <person name="Brettin T."/>
            <person name="Detter J.C."/>
            <person name="Tapia R."/>
            <person name="Han C."/>
            <person name="Land M."/>
            <person name="Hauser L."/>
            <person name="Markowitz V."/>
            <person name="Cheng J.-F."/>
            <person name="Hugenholtz P."/>
            <person name="Woyke T."/>
            <person name="Wu D."/>
            <person name="Gronow S."/>
            <person name="Wellnitz S."/>
            <person name="Brambilla E."/>
            <person name="Klenk H.-P."/>
            <person name="Eisen J.A."/>
        </authorList>
    </citation>
    <scope>NUCLEOTIDE SEQUENCE</scope>
    <source>
        <strain>P 36-108</strain>
    </source>
</reference>
<reference evidence="3 4" key="2">
    <citation type="journal article" date="2011" name="Stand. Genomic Sci.">
        <title>Complete genome sequence of Bacteroides helcogenes type strain (P 36-108).</title>
        <authorList>
            <person name="Pati A."/>
            <person name="Gronow S."/>
            <person name="Zeytun A."/>
            <person name="Lapidus A."/>
            <person name="Nolan M."/>
            <person name="Hammon N."/>
            <person name="Deshpande S."/>
            <person name="Cheng J.F."/>
            <person name="Tapia R."/>
            <person name="Han C."/>
            <person name="Goodwin L."/>
            <person name="Pitluck S."/>
            <person name="Liolios K."/>
            <person name="Pagani I."/>
            <person name="Ivanova N."/>
            <person name="Mavromatis K."/>
            <person name="Chen A."/>
            <person name="Palaniappan K."/>
            <person name="Land M."/>
            <person name="Hauser L."/>
            <person name="Chang Y.J."/>
            <person name="Jeffries C.D."/>
            <person name="Detter J.C."/>
            <person name="Brambilla E."/>
            <person name="Rohde M."/>
            <person name="Goker M."/>
            <person name="Woyke T."/>
            <person name="Bristow J."/>
            <person name="Eisen J.A."/>
            <person name="Markowitz V."/>
            <person name="Hugenholtz P."/>
            <person name="Kyrpides N.C."/>
            <person name="Klenk H.P."/>
            <person name="Lucas S."/>
        </authorList>
    </citation>
    <scope>NUCLEOTIDE SEQUENCE [LARGE SCALE GENOMIC DNA]</scope>
    <source>
        <strain evidence="4">ATCC 35417 / DSM 20613 / JCM 6297 / CCUG 15421 / P 36-108</strain>
    </source>
</reference>
<dbReference type="SUPFAM" id="SSF47729">
    <property type="entry name" value="IHF-like DNA-binding proteins"/>
    <property type="match status" value="1"/>
</dbReference>
<evidence type="ECO:0000313" key="4">
    <source>
        <dbReference type="Proteomes" id="UP000008630"/>
    </source>
</evidence>
<organism evidence="3 4">
    <name type="scientific">Bacteroides helcogenes (strain ATCC 35417 / DSM 20613 / JCM 6297 / CCUG 15421 / P 36-108)</name>
    <dbReference type="NCBI Taxonomy" id="693979"/>
    <lineage>
        <taxon>Bacteria</taxon>
        <taxon>Pseudomonadati</taxon>
        <taxon>Bacteroidota</taxon>
        <taxon>Bacteroidia</taxon>
        <taxon>Bacteroidales</taxon>
        <taxon>Bacteroidaceae</taxon>
        <taxon>Bacteroides</taxon>
    </lineage>
</organism>
<dbReference type="InterPro" id="IPR041607">
    <property type="entry name" value="HU-HIG"/>
</dbReference>
<keyword evidence="4" id="KW-1185">Reference proteome</keyword>
<dbReference type="KEGG" id="bhl:Bache_0277"/>
<dbReference type="eggNOG" id="COG0776">
    <property type="taxonomic scope" value="Bacteria"/>
</dbReference>
<proteinExistence type="predicted"/>
<dbReference type="Proteomes" id="UP000008630">
    <property type="component" value="Chromosome"/>
</dbReference>
<dbReference type="STRING" id="693979.Bache_0277"/>
<keyword evidence="1" id="KW-0238">DNA-binding</keyword>
<dbReference type="InterPro" id="IPR010992">
    <property type="entry name" value="IHF-like_DNA-bd_dom_sf"/>
</dbReference>
<protein>
    <recommendedName>
        <fullName evidence="2">HU domain-containing protein</fullName>
    </recommendedName>
</protein>
<name>E6STV4_BACT6</name>
<dbReference type="HOGENOM" id="CLU_112331_4_1_10"/>
<evidence type="ECO:0000256" key="1">
    <source>
        <dbReference type="ARBA" id="ARBA00023125"/>
    </source>
</evidence>
<dbReference type="Pfam" id="PF18291">
    <property type="entry name" value="HU-HIG"/>
    <property type="match status" value="1"/>
</dbReference>
<dbReference type="AlphaFoldDB" id="E6STV4"/>
<accession>E6STV4</accession>